<dbReference type="EMBL" id="JAAIUV010000042">
    <property type="protein sequence ID" value="NEX80308.1"/>
    <property type="molecule type" value="Genomic_DNA"/>
</dbReference>
<evidence type="ECO:0000313" key="2">
    <source>
        <dbReference type="EMBL" id="NEX80308.1"/>
    </source>
</evidence>
<sequence length="78" mass="8847">MNLFELTLAILIVGILLISLIYTLVAGRQQKVVEGEMDTQIANSIQKNVYTRNPIFLSYGIFFALVLFIILFIAVSFY</sequence>
<feature type="transmembrane region" description="Helical" evidence="1">
    <location>
        <begin position="6"/>
        <end position="25"/>
    </location>
</feature>
<reference evidence="2" key="1">
    <citation type="submission" date="2020-02" db="EMBL/GenBank/DDBJ databases">
        <title>Bacillus sedimentmangrovi sp. nov., isolated from sediment of the mangrove ecosystem.</title>
        <authorList>
            <person name="Liu G."/>
        </authorList>
    </citation>
    <scope>NUCLEOTIDE SEQUENCE [LARGE SCALE GENOMIC DNA]</scope>
    <source>
        <strain evidence="2">SgZ-7</strain>
    </source>
</reference>
<organism evidence="2 3">
    <name type="scientific">Neobacillus thermocopriae</name>
    <dbReference type="NCBI Taxonomy" id="1215031"/>
    <lineage>
        <taxon>Bacteria</taxon>
        <taxon>Bacillati</taxon>
        <taxon>Bacillota</taxon>
        <taxon>Bacilli</taxon>
        <taxon>Bacillales</taxon>
        <taxon>Bacillaceae</taxon>
        <taxon>Neobacillus</taxon>
    </lineage>
</organism>
<name>A0A6B3TV13_9BACI</name>
<dbReference type="Proteomes" id="UP000481621">
    <property type="component" value="Unassembled WGS sequence"/>
</dbReference>
<gene>
    <name evidence="2" type="ORF">G4Z05_15870</name>
</gene>
<comment type="caution">
    <text evidence="2">The sequence shown here is derived from an EMBL/GenBank/DDBJ whole genome shotgun (WGS) entry which is preliminary data.</text>
</comment>
<keyword evidence="3" id="KW-1185">Reference proteome</keyword>
<dbReference type="AlphaFoldDB" id="A0A6B3TV13"/>
<evidence type="ECO:0000313" key="3">
    <source>
        <dbReference type="Proteomes" id="UP000481621"/>
    </source>
</evidence>
<keyword evidence="1" id="KW-1133">Transmembrane helix</keyword>
<proteinExistence type="predicted"/>
<feature type="transmembrane region" description="Helical" evidence="1">
    <location>
        <begin position="56"/>
        <end position="77"/>
    </location>
</feature>
<evidence type="ECO:0000256" key="1">
    <source>
        <dbReference type="SAM" id="Phobius"/>
    </source>
</evidence>
<dbReference type="RefSeq" id="WP_163252786.1">
    <property type="nucleotide sequence ID" value="NZ_JAAIUV010000042.1"/>
</dbReference>
<keyword evidence="1" id="KW-0812">Transmembrane</keyword>
<accession>A0A6B3TV13</accession>
<keyword evidence="1" id="KW-0472">Membrane</keyword>
<protein>
    <submittedName>
        <fullName evidence="2">Uncharacterized protein</fullName>
    </submittedName>
</protein>